<sequence>MIVGAFTLDDNILGPDAYVVLINRWNALSDDEKEATFPRVAPNFIVELRSSSSTYISCHRKMLTWMNAGVEEGLLIDPIGNSRTVRIYTCDTNTNNIIWQDHINPQSVTSQQAKA</sequence>
<reference evidence="2" key="1">
    <citation type="submission" date="2021-06" db="EMBL/GenBank/DDBJ databases">
        <authorList>
            <person name="Kallberg Y."/>
            <person name="Tangrot J."/>
            <person name="Rosling A."/>
        </authorList>
    </citation>
    <scope>NUCLEOTIDE SEQUENCE</scope>
    <source>
        <strain evidence="2">MA453B</strain>
    </source>
</reference>
<dbReference type="PANTHER" id="PTHR34107">
    <property type="entry name" value="SLL0198 PROTEIN-RELATED"/>
    <property type="match status" value="1"/>
</dbReference>
<dbReference type="OrthoDB" id="2305086at2759"/>
<comment type="caution">
    <text evidence="2">The sequence shown here is derived from an EMBL/GenBank/DDBJ whole genome shotgun (WGS) entry which is preliminary data.</text>
</comment>
<dbReference type="InterPro" id="IPR012296">
    <property type="entry name" value="Nuclease_put_TT1808"/>
</dbReference>
<dbReference type="CDD" id="cd06260">
    <property type="entry name" value="DUF820-like"/>
    <property type="match status" value="1"/>
</dbReference>
<dbReference type="Pfam" id="PF05685">
    <property type="entry name" value="Uma2"/>
    <property type="match status" value="1"/>
</dbReference>
<accession>A0A9N8VK96</accession>
<evidence type="ECO:0000259" key="1">
    <source>
        <dbReference type="Pfam" id="PF05685"/>
    </source>
</evidence>
<organism evidence="2 3">
    <name type="scientific">Dentiscutata erythropus</name>
    <dbReference type="NCBI Taxonomy" id="1348616"/>
    <lineage>
        <taxon>Eukaryota</taxon>
        <taxon>Fungi</taxon>
        <taxon>Fungi incertae sedis</taxon>
        <taxon>Mucoromycota</taxon>
        <taxon>Glomeromycotina</taxon>
        <taxon>Glomeromycetes</taxon>
        <taxon>Diversisporales</taxon>
        <taxon>Gigasporaceae</taxon>
        <taxon>Dentiscutata</taxon>
    </lineage>
</organism>
<evidence type="ECO:0000313" key="3">
    <source>
        <dbReference type="Proteomes" id="UP000789405"/>
    </source>
</evidence>
<name>A0A9N8VK96_9GLOM</name>
<proteinExistence type="predicted"/>
<dbReference type="InterPro" id="IPR008538">
    <property type="entry name" value="Uma2"/>
</dbReference>
<dbReference type="InterPro" id="IPR011335">
    <property type="entry name" value="Restrct_endonuc-II-like"/>
</dbReference>
<dbReference type="SUPFAM" id="SSF52980">
    <property type="entry name" value="Restriction endonuclease-like"/>
    <property type="match status" value="1"/>
</dbReference>
<dbReference type="Proteomes" id="UP000789405">
    <property type="component" value="Unassembled WGS sequence"/>
</dbReference>
<keyword evidence="3" id="KW-1185">Reference proteome</keyword>
<dbReference type="AlphaFoldDB" id="A0A9N8VK96"/>
<gene>
    <name evidence="2" type="ORF">DERYTH_LOCUS590</name>
</gene>
<dbReference type="EMBL" id="CAJVPY010000136">
    <property type="protein sequence ID" value="CAG8452506.1"/>
    <property type="molecule type" value="Genomic_DNA"/>
</dbReference>
<protein>
    <submittedName>
        <fullName evidence="2">8536_t:CDS:1</fullName>
    </submittedName>
</protein>
<feature type="domain" description="Putative restriction endonuclease" evidence="1">
    <location>
        <begin position="9"/>
        <end position="91"/>
    </location>
</feature>
<evidence type="ECO:0000313" key="2">
    <source>
        <dbReference type="EMBL" id="CAG8452506.1"/>
    </source>
</evidence>
<dbReference type="PANTHER" id="PTHR34107:SF4">
    <property type="entry name" value="SLL1222 PROTEIN"/>
    <property type="match status" value="1"/>
</dbReference>
<dbReference type="Gene3D" id="3.90.1570.10">
    <property type="entry name" value="tt1808, chain A"/>
    <property type="match status" value="1"/>
</dbReference>
<dbReference type="GO" id="GO:0006302">
    <property type="term" value="P:double-strand break repair"/>
    <property type="evidence" value="ECO:0007669"/>
    <property type="project" value="UniProtKB-ARBA"/>
</dbReference>